<evidence type="ECO:0000259" key="1">
    <source>
        <dbReference type="PROSITE" id="PS50943"/>
    </source>
</evidence>
<dbReference type="Gene3D" id="1.10.530.10">
    <property type="match status" value="1"/>
</dbReference>
<dbReference type="PROSITE" id="PS51782">
    <property type="entry name" value="LYSM"/>
    <property type="match status" value="3"/>
</dbReference>
<dbReference type="InterPro" id="IPR018392">
    <property type="entry name" value="LysM"/>
</dbReference>
<comment type="caution">
    <text evidence="3">The sequence shown here is derived from an EMBL/GenBank/DDBJ whole genome shotgun (WGS) entry which is preliminary data.</text>
</comment>
<name>A0ABS1KNS3_9BACT</name>
<evidence type="ECO:0000313" key="4">
    <source>
        <dbReference type="Proteomes" id="UP000613030"/>
    </source>
</evidence>
<dbReference type="CDD" id="cd16894">
    <property type="entry name" value="MltD-like"/>
    <property type="match status" value="1"/>
</dbReference>
<dbReference type="SUPFAM" id="SSF53955">
    <property type="entry name" value="Lysozyme-like"/>
    <property type="match status" value="1"/>
</dbReference>
<keyword evidence="4" id="KW-1185">Reference proteome</keyword>
<dbReference type="InterPro" id="IPR008258">
    <property type="entry name" value="Transglycosylase_SLT_dom_1"/>
</dbReference>
<feature type="domain" description="LysM" evidence="2">
    <location>
        <begin position="504"/>
        <end position="548"/>
    </location>
</feature>
<organism evidence="3 4">
    <name type="scientific">Chryseolinea lacunae</name>
    <dbReference type="NCBI Taxonomy" id="2801331"/>
    <lineage>
        <taxon>Bacteria</taxon>
        <taxon>Pseudomonadati</taxon>
        <taxon>Bacteroidota</taxon>
        <taxon>Cytophagia</taxon>
        <taxon>Cytophagales</taxon>
        <taxon>Fulvivirgaceae</taxon>
        <taxon>Chryseolinea</taxon>
    </lineage>
</organism>
<dbReference type="InterPro" id="IPR001387">
    <property type="entry name" value="Cro/C1-type_HTH"/>
</dbReference>
<dbReference type="SMART" id="SM00257">
    <property type="entry name" value="LysM"/>
    <property type="match status" value="4"/>
</dbReference>
<dbReference type="Pfam" id="PF01464">
    <property type="entry name" value="SLT"/>
    <property type="match status" value="1"/>
</dbReference>
<reference evidence="3 4" key="1">
    <citation type="submission" date="2021-01" db="EMBL/GenBank/DDBJ databases">
        <title>Chryseolinea sp. Jin1 Genome sequencing and assembly.</title>
        <authorList>
            <person name="Kim I."/>
        </authorList>
    </citation>
    <scope>NUCLEOTIDE SEQUENCE [LARGE SCALE GENOMIC DNA]</scope>
    <source>
        <strain evidence="3 4">Jin1</strain>
    </source>
</reference>
<dbReference type="Proteomes" id="UP000613030">
    <property type="component" value="Unassembled WGS sequence"/>
</dbReference>
<sequence length="616" mass="67905">MKLFFALFFATVYTVAAQTPQVPHKMEFAGMSLTIRDDARREIQKDVDALTASPRHHNIKVERAKTYFPLIQKVFEEENVPQDFKYLVLQESALIADAVSVSNAVGFWQFKEYTALEMGLRVDKEIDERLNIVSSSRAAARYIKKNNFYFNNWIYALQAYQMGAGGVMKAVDKTQSGASTMEINSSTYWYVKKFLAHKVAFEEAVKGEGQTKVVLYANKTRKNIDDLAREVSVDQAELMLYNKWVKKGTIPEDRQYMVLIPMKGDGKPFSFPEASPTVAGTQAGAAPVPAGASVASKASRIKINGIVALKAIAGESVGQLATRGGVSASELARWNDITVSSTLTADQYYLLGKKRARGNEAYHKVVAGEDLWAVSQQHGVTMKKLRRYNRLSSDSELKPGTTLWLSSMKPRDADKAMPAGAVVQVDNSQTFAWGTNGDGEQPTVSAKPTIVVAAPVATPVADTSIKPVERTDSAQTLQPKTVAAPPVDTAAQQTIQVIVPENKTEHVVKQGETVYAIAKAHNLAVMDLVTWNKLNLQEGIRPGQVLKLVDPQPVATVQPAVEATKAVTETEHEVKSTDTLYSIARKYNVTIKELMEWNNKKDFTLSIGERLKIKNK</sequence>
<proteinExistence type="predicted"/>
<dbReference type="EMBL" id="JAERRB010000002">
    <property type="protein sequence ID" value="MBL0740892.1"/>
    <property type="molecule type" value="Genomic_DNA"/>
</dbReference>
<feature type="domain" description="LysM" evidence="2">
    <location>
        <begin position="570"/>
        <end position="613"/>
    </location>
</feature>
<dbReference type="PROSITE" id="PS50943">
    <property type="entry name" value="HTH_CROC1"/>
    <property type="match status" value="1"/>
</dbReference>
<dbReference type="InterPro" id="IPR036779">
    <property type="entry name" value="LysM_dom_sf"/>
</dbReference>
<dbReference type="RefSeq" id="WP_202008266.1">
    <property type="nucleotide sequence ID" value="NZ_JAERRB010000002.1"/>
</dbReference>
<accession>A0ABS1KNS3</accession>
<feature type="domain" description="LysM" evidence="2">
    <location>
        <begin position="361"/>
        <end position="405"/>
    </location>
</feature>
<dbReference type="InterPro" id="IPR023346">
    <property type="entry name" value="Lysozyme-like_dom_sf"/>
</dbReference>
<evidence type="ECO:0000313" key="3">
    <source>
        <dbReference type="EMBL" id="MBL0740892.1"/>
    </source>
</evidence>
<dbReference type="CDD" id="cd00118">
    <property type="entry name" value="LysM"/>
    <property type="match status" value="2"/>
</dbReference>
<dbReference type="SUPFAM" id="SSF54106">
    <property type="entry name" value="LysM domain"/>
    <property type="match status" value="3"/>
</dbReference>
<dbReference type="Pfam" id="PF01476">
    <property type="entry name" value="LysM"/>
    <property type="match status" value="4"/>
</dbReference>
<evidence type="ECO:0000259" key="2">
    <source>
        <dbReference type="PROSITE" id="PS51782"/>
    </source>
</evidence>
<dbReference type="PANTHER" id="PTHR33734:SF22">
    <property type="entry name" value="MEMBRANE-BOUND LYTIC MUREIN TRANSGLYCOSYLASE D"/>
    <property type="match status" value="1"/>
</dbReference>
<dbReference type="Gene3D" id="3.10.350.10">
    <property type="entry name" value="LysM domain"/>
    <property type="match status" value="3"/>
</dbReference>
<protein>
    <submittedName>
        <fullName evidence="3">LysM peptidoglycan-binding domain-containing protein</fullName>
    </submittedName>
</protein>
<gene>
    <name evidence="3" type="ORF">JI741_06655</name>
</gene>
<dbReference type="PANTHER" id="PTHR33734">
    <property type="entry name" value="LYSM DOMAIN-CONTAINING GPI-ANCHORED PROTEIN 2"/>
    <property type="match status" value="1"/>
</dbReference>
<feature type="domain" description="HTH cro/C1-type" evidence="1">
    <location>
        <begin position="576"/>
        <end position="594"/>
    </location>
</feature>